<evidence type="ECO:0000256" key="7">
    <source>
        <dbReference type="ARBA" id="ARBA00023136"/>
    </source>
</evidence>
<comment type="subcellular location">
    <subcellularLocation>
        <location evidence="1">Cell inner membrane</location>
        <topology evidence="1">Multi-pass membrane protein</topology>
    </subcellularLocation>
</comment>
<reference evidence="10" key="1">
    <citation type="journal article" date="2014" name="Front. Microbiol.">
        <title>High frequency of phylogenetically diverse reductive dehalogenase-homologous genes in deep subseafloor sedimentary metagenomes.</title>
        <authorList>
            <person name="Kawai M."/>
            <person name="Futagami T."/>
            <person name="Toyoda A."/>
            <person name="Takaki Y."/>
            <person name="Nishi S."/>
            <person name="Hori S."/>
            <person name="Arai W."/>
            <person name="Tsubouchi T."/>
            <person name="Morono Y."/>
            <person name="Uchiyama I."/>
            <person name="Ito T."/>
            <person name="Fujiyama A."/>
            <person name="Inagaki F."/>
            <person name="Takami H."/>
        </authorList>
    </citation>
    <scope>NUCLEOTIDE SEQUENCE</scope>
    <source>
        <strain evidence="10">Expedition CK06-06</strain>
    </source>
</reference>
<organism evidence="10">
    <name type="scientific">marine sediment metagenome</name>
    <dbReference type="NCBI Taxonomy" id="412755"/>
    <lineage>
        <taxon>unclassified sequences</taxon>
        <taxon>metagenomes</taxon>
        <taxon>ecological metagenomes</taxon>
    </lineage>
</organism>
<keyword evidence="3" id="KW-1003">Cell membrane</keyword>
<keyword evidence="5 8" id="KW-0812">Transmembrane</keyword>
<keyword evidence="7 8" id="KW-0472">Membrane</keyword>
<evidence type="ECO:0000313" key="10">
    <source>
        <dbReference type="EMBL" id="GAI03501.1"/>
    </source>
</evidence>
<dbReference type="PANTHER" id="PTHR35011">
    <property type="entry name" value="2,3-DIKETO-L-GULONATE TRAP TRANSPORTER SMALL PERMEASE PROTEIN YIAM"/>
    <property type="match status" value="1"/>
</dbReference>
<evidence type="ECO:0000256" key="6">
    <source>
        <dbReference type="ARBA" id="ARBA00022989"/>
    </source>
</evidence>
<sequence length="183" mass="21199">MRLSAEKIGKGFDRIIDALAGVAGSFIIVMMFLMVYAVVTRYFFKNPPTWALEFNSYLQYIMAFLGIAWLLKIQKHIKVDVVTTNIDPKPRLWLGLITSILGALILLIITYFSTWSTIDHAQRGATVWQVLKFDKFIVLLFIPIGCFLTTIQFIRQANDHIKRLRSFKPELEVKKGKEVRWEE</sequence>
<feature type="non-terminal residue" evidence="10">
    <location>
        <position position="183"/>
    </location>
</feature>
<keyword evidence="2" id="KW-0813">Transport</keyword>
<proteinExistence type="predicted"/>
<dbReference type="InterPro" id="IPR055348">
    <property type="entry name" value="DctQ"/>
</dbReference>
<name>X1LCE6_9ZZZZ</name>
<dbReference type="PANTHER" id="PTHR35011:SF4">
    <property type="entry name" value="SLL1102 PROTEIN"/>
    <property type="match status" value="1"/>
</dbReference>
<feature type="transmembrane region" description="Helical" evidence="8">
    <location>
        <begin position="50"/>
        <end position="71"/>
    </location>
</feature>
<evidence type="ECO:0000256" key="2">
    <source>
        <dbReference type="ARBA" id="ARBA00022448"/>
    </source>
</evidence>
<dbReference type="EMBL" id="BARV01008400">
    <property type="protein sequence ID" value="GAI03501.1"/>
    <property type="molecule type" value="Genomic_DNA"/>
</dbReference>
<protein>
    <recommendedName>
        <fullName evidence="9">Tripartite ATP-independent periplasmic transporters DctQ component domain-containing protein</fullName>
    </recommendedName>
</protein>
<evidence type="ECO:0000256" key="4">
    <source>
        <dbReference type="ARBA" id="ARBA00022519"/>
    </source>
</evidence>
<feature type="transmembrane region" description="Helical" evidence="8">
    <location>
        <begin position="136"/>
        <end position="154"/>
    </location>
</feature>
<keyword evidence="4" id="KW-0997">Cell inner membrane</keyword>
<evidence type="ECO:0000256" key="3">
    <source>
        <dbReference type="ARBA" id="ARBA00022475"/>
    </source>
</evidence>
<feature type="transmembrane region" description="Helical" evidence="8">
    <location>
        <begin position="92"/>
        <end position="116"/>
    </location>
</feature>
<dbReference type="GO" id="GO:0005886">
    <property type="term" value="C:plasma membrane"/>
    <property type="evidence" value="ECO:0007669"/>
    <property type="project" value="UniProtKB-SubCell"/>
</dbReference>
<feature type="transmembrane region" description="Helical" evidence="8">
    <location>
        <begin position="21"/>
        <end position="44"/>
    </location>
</feature>
<evidence type="ECO:0000259" key="9">
    <source>
        <dbReference type="Pfam" id="PF04290"/>
    </source>
</evidence>
<evidence type="ECO:0000256" key="5">
    <source>
        <dbReference type="ARBA" id="ARBA00022692"/>
    </source>
</evidence>
<accession>X1LCE6</accession>
<keyword evidence="6 8" id="KW-1133">Transmembrane helix</keyword>
<evidence type="ECO:0000256" key="1">
    <source>
        <dbReference type="ARBA" id="ARBA00004429"/>
    </source>
</evidence>
<comment type="caution">
    <text evidence="10">The sequence shown here is derived from an EMBL/GenBank/DDBJ whole genome shotgun (WGS) entry which is preliminary data.</text>
</comment>
<dbReference type="InterPro" id="IPR007387">
    <property type="entry name" value="TRAP_DctQ"/>
</dbReference>
<evidence type="ECO:0000256" key="8">
    <source>
        <dbReference type="SAM" id="Phobius"/>
    </source>
</evidence>
<feature type="domain" description="Tripartite ATP-independent periplasmic transporters DctQ component" evidence="9">
    <location>
        <begin position="30"/>
        <end position="158"/>
    </location>
</feature>
<dbReference type="Pfam" id="PF04290">
    <property type="entry name" value="DctQ"/>
    <property type="match status" value="1"/>
</dbReference>
<dbReference type="AlphaFoldDB" id="X1LCE6"/>
<gene>
    <name evidence="10" type="ORF">S06H3_16896</name>
</gene>